<protein>
    <submittedName>
        <fullName evidence="5">Glycosyl transferase</fullName>
    </submittedName>
</protein>
<feature type="transmembrane region" description="Helical" evidence="3">
    <location>
        <begin position="301"/>
        <end position="322"/>
    </location>
</feature>
<dbReference type="Proteomes" id="UP001319865">
    <property type="component" value="Chromosome"/>
</dbReference>
<keyword evidence="3" id="KW-0812">Transmembrane</keyword>
<evidence type="ECO:0000256" key="1">
    <source>
        <dbReference type="ARBA" id="ARBA00022676"/>
    </source>
</evidence>
<evidence type="ECO:0000313" key="6">
    <source>
        <dbReference type="Proteomes" id="UP001319865"/>
    </source>
</evidence>
<dbReference type="PANTHER" id="PTHR22916:SF51">
    <property type="entry name" value="GLYCOSYLTRANSFERASE EPSH-RELATED"/>
    <property type="match status" value="1"/>
</dbReference>
<dbReference type="InterPro" id="IPR029044">
    <property type="entry name" value="Nucleotide-diphossugar_trans"/>
</dbReference>
<dbReference type="Pfam" id="PF00535">
    <property type="entry name" value="Glycos_transf_2"/>
    <property type="match status" value="1"/>
</dbReference>
<keyword evidence="3" id="KW-0472">Membrane</keyword>
<dbReference type="EMBL" id="AP025183">
    <property type="protein sequence ID" value="BDB52696.1"/>
    <property type="molecule type" value="Genomic_DNA"/>
</dbReference>
<keyword evidence="6" id="KW-1185">Reference proteome</keyword>
<keyword evidence="3" id="KW-1133">Transmembrane helix</keyword>
<name>A0ABM7UZG9_9FLAO</name>
<reference evidence="5 6" key="2">
    <citation type="journal article" date="2022" name="Microorganisms">
        <title>Complete Genome Sequences of Two Flavobacterium ammonificans Strains and a Flavobacterium ammoniigenes Strain of Ammonifying Bacterioplankton Isolated from Surface River Water.</title>
        <authorList>
            <person name="Suda W."/>
            <person name="Ogata Y."/>
            <person name="Shindo C."/>
            <person name="Watanabe K."/>
        </authorList>
    </citation>
    <scope>NUCLEOTIDE SEQUENCE [LARGE SCALE GENOMIC DNA]</scope>
    <source>
        <strain evidence="5 6">GENT11</strain>
    </source>
</reference>
<accession>A0ABM7UZG9</accession>
<dbReference type="InterPro" id="IPR001173">
    <property type="entry name" value="Glyco_trans_2-like"/>
</dbReference>
<keyword evidence="2 5" id="KW-0808">Transferase</keyword>
<sequence>MIKISIIIPVYNVEKYIHRCLESCVNQNLDVSDFEIIIVNDGSLDRSLEFALNFAKTHKNIKIITQPNQGLSIARNEGLKIAKGEYIWFVDSDDWIENNCILELYITSKDNNLDVLLFDAYDCNNNNYKKRNTIQTNSREIQIGLNYLDYGKIVFPVCFKIFKRNFLISNSIFFYENIFHEDNEFTPRMFFYAKRVMCINKSFYYVYKNPQSITRSVNKKKAFDLILIANSYIDFIEENILANEIKIKFYNLIGLVLNSSLAEIFFMNKSEKTFFFKYLKKNQNLFYCLKKSSVMKYKIEGFLFMISSSLFFKIYSRLYFVFYKKIV</sequence>
<dbReference type="PANTHER" id="PTHR22916">
    <property type="entry name" value="GLYCOSYLTRANSFERASE"/>
    <property type="match status" value="1"/>
</dbReference>
<organism evidence="5 6">
    <name type="scientific">Flavobacterium ammonificans</name>
    <dbReference type="NCBI Taxonomy" id="1751056"/>
    <lineage>
        <taxon>Bacteria</taxon>
        <taxon>Pseudomonadati</taxon>
        <taxon>Bacteroidota</taxon>
        <taxon>Flavobacteriia</taxon>
        <taxon>Flavobacteriales</taxon>
        <taxon>Flavobacteriaceae</taxon>
        <taxon>Flavobacterium</taxon>
    </lineage>
</organism>
<dbReference type="CDD" id="cd00761">
    <property type="entry name" value="Glyco_tranf_GTA_type"/>
    <property type="match status" value="1"/>
</dbReference>
<reference evidence="5 6" key="1">
    <citation type="journal article" date="2022" name="Int. J. Syst. Evol. Microbiol.">
        <title>Flavobacterium ammonificans sp. nov. and Flavobacterium ammoniigenes sp. nov., ammonifying bacteria isolated from surface river water.</title>
        <authorList>
            <person name="Watanabe K."/>
            <person name="Kitamura T."/>
            <person name="Ogata Y."/>
            <person name="Shindo C."/>
            <person name="Suda W."/>
        </authorList>
    </citation>
    <scope>NUCLEOTIDE SEQUENCE [LARGE SCALE GENOMIC DNA]</scope>
    <source>
        <strain evidence="5 6">GENT11</strain>
    </source>
</reference>
<evidence type="ECO:0000256" key="2">
    <source>
        <dbReference type="ARBA" id="ARBA00022679"/>
    </source>
</evidence>
<evidence type="ECO:0000313" key="5">
    <source>
        <dbReference type="EMBL" id="BDB52696.1"/>
    </source>
</evidence>
<evidence type="ECO:0000259" key="4">
    <source>
        <dbReference type="Pfam" id="PF00535"/>
    </source>
</evidence>
<dbReference type="GO" id="GO:0016740">
    <property type="term" value="F:transferase activity"/>
    <property type="evidence" value="ECO:0007669"/>
    <property type="project" value="UniProtKB-KW"/>
</dbReference>
<proteinExistence type="predicted"/>
<gene>
    <name evidence="5" type="ORF">GENT11_10080</name>
</gene>
<dbReference type="RefSeq" id="WP_229328598.1">
    <property type="nucleotide sequence ID" value="NZ_AP025183.1"/>
</dbReference>
<keyword evidence="1" id="KW-0328">Glycosyltransferase</keyword>
<evidence type="ECO:0000256" key="3">
    <source>
        <dbReference type="SAM" id="Phobius"/>
    </source>
</evidence>
<dbReference type="SUPFAM" id="SSF53448">
    <property type="entry name" value="Nucleotide-diphospho-sugar transferases"/>
    <property type="match status" value="1"/>
</dbReference>
<feature type="domain" description="Glycosyltransferase 2-like" evidence="4">
    <location>
        <begin position="5"/>
        <end position="166"/>
    </location>
</feature>
<dbReference type="Gene3D" id="3.90.550.10">
    <property type="entry name" value="Spore Coat Polysaccharide Biosynthesis Protein SpsA, Chain A"/>
    <property type="match status" value="1"/>
</dbReference>